<proteinExistence type="predicted"/>
<protein>
    <submittedName>
        <fullName evidence="2">Uncharacterized protein</fullName>
    </submittedName>
</protein>
<feature type="region of interest" description="Disordered" evidence="1">
    <location>
        <begin position="40"/>
        <end position="59"/>
    </location>
</feature>
<feature type="compositionally biased region" description="Basic residues" evidence="1">
    <location>
        <begin position="1"/>
        <end position="12"/>
    </location>
</feature>
<feature type="compositionally biased region" description="Polar residues" evidence="1">
    <location>
        <begin position="45"/>
        <end position="58"/>
    </location>
</feature>
<organism evidence="2 3">
    <name type="scientific">Mortierella alpina</name>
    <name type="common">Oleaginous fungus</name>
    <name type="synonym">Mortierella renispora</name>
    <dbReference type="NCBI Taxonomy" id="64518"/>
    <lineage>
        <taxon>Eukaryota</taxon>
        <taxon>Fungi</taxon>
        <taxon>Fungi incertae sedis</taxon>
        <taxon>Mucoromycota</taxon>
        <taxon>Mortierellomycotina</taxon>
        <taxon>Mortierellomycetes</taxon>
        <taxon>Mortierellales</taxon>
        <taxon>Mortierellaceae</taxon>
        <taxon>Mortierella</taxon>
    </lineage>
</organism>
<reference evidence="2" key="1">
    <citation type="submission" date="2021-07" db="EMBL/GenBank/DDBJ databases">
        <title>Draft genome of Mortierella alpina, strain LL118, isolated from an aspen leaf litter sample.</title>
        <authorList>
            <person name="Yang S."/>
            <person name="Vinatzer B.A."/>
        </authorList>
    </citation>
    <scope>NUCLEOTIDE SEQUENCE</scope>
    <source>
        <strain evidence="2">LL118</strain>
    </source>
</reference>
<sequence>MKSRQKRKKRMKMTLVSMKRRESSATIVEGRLSLQLSGKDLQPTKAHQSPRNATSSSPLFEMQPWNMGTEVDASAEALASMDIMYLAYSMARVRPIVPDVFVLQMLNDVRRIKELETDVVLLQFWLAGLTGLAESGSSNQRLIWKSLVLVKIPSIISQLESNQEELCATVESTLRQLSFYRGILNECDENITEDTPGDRSNILKAIAVGCHTKGLIRIDRLEILDGISDAQDHSMDHSFGKYDDQVEEIDDLCGRILSDFKHQEQLVDRIIKVSFSG</sequence>
<evidence type="ECO:0000313" key="3">
    <source>
        <dbReference type="Proteomes" id="UP000717515"/>
    </source>
</evidence>
<accession>A0A9P7ZZK0</accession>
<evidence type="ECO:0000256" key="1">
    <source>
        <dbReference type="SAM" id="MobiDB-lite"/>
    </source>
</evidence>
<feature type="region of interest" description="Disordered" evidence="1">
    <location>
        <begin position="1"/>
        <end position="24"/>
    </location>
</feature>
<dbReference type="EMBL" id="JAIFTL010000196">
    <property type="protein sequence ID" value="KAG9321573.1"/>
    <property type="molecule type" value="Genomic_DNA"/>
</dbReference>
<name>A0A9P7ZZK0_MORAP</name>
<gene>
    <name evidence="2" type="ORF">KVV02_003209</name>
</gene>
<dbReference type="AlphaFoldDB" id="A0A9P7ZZK0"/>
<comment type="caution">
    <text evidence="2">The sequence shown here is derived from an EMBL/GenBank/DDBJ whole genome shotgun (WGS) entry which is preliminary data.</text>
</comment>
<dbReference type="Proteomes" id="UP000717515">
    <property type="component" value="Unassembled WGS sequence"/>
</dbReference>
<evidence type="ECO:0000313" key="2">
    <source>
        <dbReference type="EMBL" id="KAG9321573.1"/>
    </source>
</evidence>